<keyword evidence="8" id="KW-1185">Reference proteome</keyword>
<evidence type="ECO:0000313" key="7">
    <source>
        <dbReference type="EMBL" id="GMI03375.1"/>
    </source>
</evidence>
<accession>A0A9W7CCT8</accession>
<dbReference type="AlphaFoldDB" id="A0A9W7CCT8"/>
<evidence type="ECO:0000256" key="5">
    <source>
        <dbReference type="PROSITE-ProRule" id="PRU00277"/>
    </source>
</evidence>
<dbReference type="InterPro" id="IPR001179">
    <property type="entry name" value="PPIase_FKBP_dom"/>
</dbReference>
<keyword evidence="3 5" id="KW-0697">Rotamase</keyword>
<dbReference type="Gene3D" id="3.10.50.40">
    <property type="match status" value="1"/>
</dbReference>
<dbReference type="PROSITE" id="PS50059">
    <property type="entry name" value="FKBP_PPIASE"/>
    <property type="match status" value="1"/>
</dbReference>
<reference evidence="7" key="1">
    <citation type="submission" date="2022-07" db="EMBL/GenBank/DDBJ databases">
        <title>Genome analysis of Parmales, a sister group of diatoms, reveals the evolutionary specialization of diatoms from phago-mixotrophs to photoautotrophs.</title>
        <authorList>
            <person name="Ban H."/>
            <person name="Sato S."/>
            <person name="Yoshikawa S."/>
            <person name="Kazumasa Y."/>
            <person name="Nakamura Y."/>
            <person name="Ichinomiya M."/>
            <person name="Saitoh K."/>
            <person name="Sato N."/>
            <person name="Blanc-Mathieu R."/>
            <person name="Endo H."/>
            <person name="Kuwata A."/>
            <person name="Ogata H."/>
        </authorList>
    </citation>
    <scope>NUCLEOTIDE SEQUENCE</scope>
</reference>
<proteinExistence type="predicted"/>
<protein>
    <recommendedName>
        <fullName evidence="2 5">peptidylprolyl isomerase</fullName>
        <ecNumber evidence="2 5">5.2.1.8</ecNumber>
    </recommendedName>
</protein>
<name>A0A9W7CCT8_9STRA</name>
<dbReference type="Pfam" id="PF00254">
    <property type="entry name" value="FKBP_C"/>
    <property type="match status" value="1"/>
</dbReference>
<dbReference type="OrthoDB" id="77911at2759"/>
<comment type="caution">
    <text evidence="7">The sequence shown here is derived from an EMBL/GenBank/DDBJ whole genome shotgun (WGS) entry which is preliminary data.</text>
</comment>
<evidence type="ECO:0000256" key="2">
    <source>
        <dbReference type="ARBA" id="ARBA00013194"/>
    </source>
</evidence>
<evidence type="ECO:0000256" key="4">
    <source>
        <dbReference type="ARBA" id="ARBA00023235"/>
    </source>
</evidence>
<dbReference type="InterPro" id="IPR046357">
    <property type="entry name" value="PPIase_dom_sf"/>
</dbReference>
<dbReference type="PANTHER" id="PTHR43811:SF19">
    <property type="entry name" value="39 KDA FK506-BINDING NUCLEAR PROTEIN"/>
    <property type="match status" value="1"/>
</dbReference>
<comment type="catalytic activity">
    <reaction evidence="1 5">
        <text>[protein]-peptidylproline (omega=180) = [protein]-peptidylproline (omega=0)</text>
        <dbReference type="Rhea" id="RHEA:16237"/>
        <dbReference type="Rhea" id="RHEA-COMP:10747"/>
        <dbReference type="Rhea" id="RHEA-COMP:10748"/>
        <dbReference type="ChEBI" id="CHEBI:83833"/>
        <dbReference type="ChEBI" id="CHEBI:83834"/>
        <dbReference type="EC" id="5.2.1.8"/>
    </reaction>
</comment>
<evidence type="ECO:0000313" key="8">
    <source>
        <dbReference type="Proteomes" id="UP001165082"/>
    </source>
</evidence>
<feature type="domain" description="PPIase FKBP-type" evidence="6">
    <location>
        <begin position="244"/>
        <end position="335"/>
    </location>
</feature>
<dbReference type="FunFam" id="3.10.50.40:FF:000006">
    <property type="entry name" value="Peptidyl-prolyl cis-trans isomerase"/>
    <property type="match status" value="1"/>
</dbReference>
<dbReference type="Proteomes" id="UP001165082">
    <property type="component" value="Unassembled WGS sequence"/>
</dbReference>
<dbReference type="EMBL" id="BRXZ01000029">
    <property type="protein sequence ID" value="GMI03375.1"/>
    <property type="molecule type" value="Genomic_DNA"/>
</dbReference>
<organism evidence="7 8">
    <name type="scientific">Triparma retinervis</name>
    <dbReference type="NCBI Taxonomy" id="2557542"/>
    <lineage>
        <taxon>Eukaryota</taxon>
        <taxon>Sar</taxon>
        <taxon>Stramenopiles</taxon>
        <taxon>Ochrophyta</taxon>
        <taxon>Bolidophyceae</taxon>
        <taxon>Parmales</taxon>
        <taxon>Triparmaceae</taxon>
        <taxon>Triparma</taxon>
    </lineage>
</organism>
<dbReference type="EC" id="5.2.1.8" evidence="2 5"/>
<dbReference type="GO" id="GO:0003755">
    <property type="term" value="F:peptidyl-prolyl cis-trans isomerase activity"/>
    <property type="evidence" value="ECO:0007669"/>
    <property type="project" value="UniProtKB-KW"/>
</dbReference>
<keyword evidence="4 5" id="KW-0413">Isomerase</keyword>
<evidence type="ECO:0000256" key="1">
    <source>
        <dbReference type="ARBA" id="ARBA00000971"/>
    </source>
</evidence>
<evidence type="ECO:0000256" key="3">
    <source>
        <dbReference type="ARBA" id="ARBA00023110"/>
    </source>
</evidence>
<sequence>MAALSEMSGMIESTFNVVWAHPRGLSLSKIVQDYSQRIDKGESRVFTQRPATKRALLAHIAKNNMVKVKSSFGYWVGSPIDVYIYTPPSDEEKAAHLKKMGNDPANMKSRYIHNVAADALTLKLNEETFQAEPSEIQPFGLCLIVAGGLGLDGEEVGEKEGEKLGSVSKVSVCKLYPEKGDQIDAANGEVKRAGASLGEMVKAKEEGTSNPGVVYPESSLITTDSGLKYVTVREGIGAKKPTKGAIVKAHYCGWLDAFESDKKFDSSRDKGKEFQTEVGVGAVIAGWDEMLLDMRRREQRMVIIPAEQGYGDRGVPGHIPSGSTLYFHIELLSFTTA</sequence>
<gene>
    <name evidence="7" type="ORF">TrRE_jg5177</name>
</gene>
<dbReference type="SUPFAM" id="SSF54534">
    <property type="entry name" value="FKBP-like"/>
    <property type="match status" value="1"/>
</dbReference>
<dbReference type="PANTHER" id="PTHR43811">
    <property type="entry name" value="FKBP-TYPE PEPTIDYL-PROLYL CIS-TRANS ISOMERASE FKPA"/>
    <property type="match status" value="1"/>
</dbReference>
<evidence type="ECO:0000259" key="6">
    <source>
        <dbReference type="PROSITE" id="PS50059"/>
    </source>
</evidence>